<name>A0AAU8NB90_9BACL</name>
<dbReference type="RefSeq" id="WP_342552720.1">
    <property type="nucleotide sequence ID" value="NZ_CP159992.1"/>
</dbReference>
<gene>
    <name evidence="2" type="ORF">ABXS70_01935</name>
</gene>
<dbReference type="AlphaFoldDB" id="A0AAU8NB90"/>
<reference evidence="2" key="1">
    <citation type="submission" date="2024-05" db="EMBL/GenBank/DDBJ databases">
        <title>Draft genome assemblies of 36 bacteria isolated from hibernating arctic ground squirrels.</title>
        <authorList>
            <person name="McKee H."/>
            <person name="Mullen L."/>
            <person name="Drown D.M."/>
            <person name="Duddleston K.N."/>
        </authorList>
    </citation>
    <scope>NUCLEOTIDE SEQUENCE</scope>
    <source>
        <strain evidence="2">AN1007</strain>
    </source>
</reference>
<organism evidence="2">
    <name type="scientific">Paenibacillus sp. AN1007</name>
    <dbReference type="NCBI Taxonomy" id="3151385"/>
    <lineage>
        <taxon>Bacteria</taxon>
        <taxon>Bacillati</taxon>
        <taxon>Bacillota</taxon>
        <taxon>Bacilli</taxon>
        <taxon>Bacillales</taxon>
        <taxon>Paenibacillaceae</taxon>
        <taxon>Paenibacillus</taxon>
    </lineage>
</organism>
<protein>
    <submittedName>
        <fullName evidence="2">Uncharacterized protein</fullName>
    </submittedName>
</protein>
<sequence>MSKGLSLWFAFSSIVLLTVTAITISYNGWLAFLLFVLSMANIVWGFVIRAKKERLEARSASESTSAS</sequence>
<proteinExistence type="predicted"/>
<keyword evidence="1" id="KW-0812">Transmembrane</keyword>
<evidence type="ECO:0000256" key="1">
    <source>
        <dbReference type="SAM" id="Phobius"/>
    </source>
</evidence>
<dbReference type="EMBL" id="CP159992">
    <property type="protein sequence ID" value="XCP95518.1"/>
    <property type="molecule type" value="Genomic_DNA"/>
</dbReference>
<keyword evidence="1" id="KW-0472">Membrane</keyword>
<keyword evidence="1" id="KW-1133">Transmembrane helix</keyword>
<feature type="transmembrane region" description="Helical" evidence="1">
    <location>
        <begin position="31"/>
        <end position="48"/>
    </location>
</feature>
<evidence type="ECO:0000313" key="2">
    <source>
        <dbReference type="EMBL" id="XCP95518.1"/>
    </source>
</evidence>
<accession>A0AAU8NB90</accession>